<dbReference type="InterPro" id="IPR011042">
    <property type="entry name" value="6-blade_b-propeller_TolB-like"/>
</dbReference>
<reference evidence="12" key="1">
    <citation type="submission" date="2023-03" db="EMBL/GenBank/DDBJ databases">
        <authorList>
            <person name="Steffen K."/>
            <person name="Cardenas P."/>
        </authorList>
    </citation>
    <scope>NUCLEOTIDE SEQUENCE</scope>
</reference>
<feature type="domain" description="B box-type" evidence="11">
    <location>
        <begin position="151"/>
        <end position="188"/>
    </location>
</feature>
<dbReference type="Gene3D" id="2.40.10.500">
    <property type="match status" value="1"/>
</dbReference>
<feature type="domain" description="RING-type" evidence="10">
    <location>
        <begin position="6"/>
        <end position="49"/>
    </location>
</feature>
<dbReference type="InterPro" id="IPR001841">
    <property type="entry name" value="Znf_RING"/>
</dbReference>
<accession>A0AA35WR34</accession>
<keyword evidence="3" id="KW-0677">Repeat</keyword>
<keyword evidence="2" id="KW-0479">Metal-binding</keyword>
<evidence type="ECO:0000256" key="9">
    <source>
        <dbReference type="SAM" id="Coils"/>
    </source>
</evidence>
<feature type="repeat" description="NHL" evidence="8">
    <location>
        <begin position="560"/>
        <end position="603"/>
    </location>
</feature>
<dbReference type="InterPro" id="IPR013783">
    <property type="entry name" value="Ig-like_fold"/>
</dbReference>
<evidence type="ECO:0000256" key="6">
    <source>
        <dbReference type="PROSITE-ProRule" id="PRU00024"/>
    </source>
</evidence>
<dbReference type="AlphaFoldDB" id="A0AA35WR34"/>
<dbReference type="GO" id="GO:0008270">
    <property type="term" value="F:zinc ion binding"/>
    <property type="evidence" value="ECO:0007669"/>
    <property type="project" value="UniProtKB-KW"/>
</dbReference>
<feature type="coiled-coil region" evidence="9">
    <location>
        <begin position="216"/>
        <end position="243"/>
    </location>
</feature>
<dbReference type="SUPFAM" id="SSF101898">
    <property type="entry name" value="NHL repeat"/>
    <property type="match status" value="1"/>
</dbReference>
<evidence type="ECO:0000256" key="5">
    <source>
        <dbReference type="ARBA" id="ARBA00022833"/>
    </source>
</evidence>
<protein>
    <submittedName>
        <fullName evidence="12">E3 ubiquitin-protein ligase TRIM71</fullName>
    </submittedName>
</protein>
<dbReference type="Pfam" id="PF00630">
    <property type="entry name" value="Filamin"/>
    <property type="match status" value="1"/>
</dbReference>
<evidence type="ECO:0000256" key="3">
    <source>
        <dbReference type="ARBA" id="ARBA00022737"/>
    </source>
</evidence>
<keyword evidence="13" id="KW-1185">Reference proteome</keyword>
<dbReference type="PROSITE" id="PS50089">
    <property type="entry name" value="ZF_RING_2"/>
    <property type="match status" value="1"/>
</dbReference>
<evidence type="ECO:0000313" key="12">
    <source>
        <dbReference type="EMBL" id="CAI8023545.1"/>
    </source>
</evidence>
<dbReference type="PROSITE" id="PS50194">
    <property type="entry name" value="FILAMIN_REPEAT"/>
    <property type="match status" value="1"/>
</dbReference>
<gene>
    <name evidence="12" type="ORF">GBAR_LOCUS13748</name>
</gene>
<name>A0AA35WR34_GEOBA</name>
<dbReference type="SUPFAM" id="SSF81296">
    <property type="entry name" value="E set domains"/>
    <property type="match status" value="1"/>
</dbReference>
<feature type="repeat" description="Filamin" evidence="7">
    <location>
        <begin position="368"/>
        <end position="456"/>
    </location>
</feature>
<comment type="similarity">
    <text evidence="1">Belongs to the TRIM/RBCC family.</text>
</comment>
<dbReference type="Proteomes" id="UP001174909">
    <property type="component" value="Unassembled WGS sequence"/>
</dbReference>
<dbReference type="CDD" id="cd05819">
    <property type="entry name" value="NHL"/>
    <property type="match status" value="1"/>
</dbReference>
<evidence type="ECO:0000256" key="4">
    <source>
        <dbReference type="ARBA" id="ARBA00022771"/>
    </source>
</evidence>
<dbReference type="Gene3D" id="3.30.160.60">
    <property type="entry name" value="Classic Zinc Finger"/>
    <property type="match status" value="1"/>
</dbReference>
<dbReference type="PANTHER" id="PTHR25462:SF296">
    <property type="entry name" value="MEIOTIC P26, ISOFORM F"/>
    <property type="match status" value="1"/>
</dbReference>
<dbReference type="SMART" id="SM00336">
    <property type="entry name" value="BBOX"/>
    <property type="match status" value="2"/>
</dbReference>
<keyword evidence="5" id="KW-0862">Zinc</keyword>
<dbReference type="InterPro" id="IPR000315">
    <property type="entry name" value="Znf_B-box"/>
</dbReference>
<dbReference type="Pfam" id="PF00643">
    <property type="entry name" value="zf-B_box"/>
    <property type="match status" value="1"/>
</dbReference>
<dbReference type="PROSITE" id="PS50119">
    <property type="entry name" value="ZF_BBOX"/>
    <property type="match status" value="2"/>
</dbReference>
<comment type="caution">
    <text evidence="12">The sequence shown here is derived from an EMBL/GenBank/DDBJ whole genome shotgun (WGS) entry which is preliminary data.</text>
</comment>
<dbReference type="EMBL" id="CASHTH010002012">
    <property type="protein sequence ID" value="CAI8023545.1"/>
    <property type="molecule type" value="Genomic_DNA"/>
</dbReference>
<dbReference type="Gene3D" id="2.120.10.30">
    <property type="entry name" value="TolB, C-terminal domain"/>
    <property type="match status" value="1"/>
</dbReference>
<dbReference type="SMART" id="SM00557">
    <property type="entry name" value="IG_FLMN"/>
    <property type="match status" value="1"/>
</dbReference>
<dbReference type="InterPro" id="IPR017907">
    <property type="entry name" value="Znf_RING_CS"/>
</dbReference>
<dbReference type="InterPro" id="IPR001258">
    <property type="entry name" value="NHL_repeat"/>
</dbReference>
<dbReference type="InterPro" id="IPR017868">
    <property type="entry name" value="Filamin/ABP280_repeat-like"/>
</dbReference>
<dbReference type="InterPro" id="IPR001298">
    <property type="entry name" value="Filamin/ABP280_rpt"/>
</dbReference>
<proteinExistence type="inferred from homology"/>
<evidence type="ECO:0000256" key="1">
    <source>
        <dbReference type="ARBA" id="ARBA00008518"/>
    </source>
</evidence>
<dbReference type="InterPro" id="IPR013083">
    <property type="entry name" value="Znf_RING/FYVE/PHD"/>
</dbReference>
<dbReference type="PROSITE" id="PS51125">
    <property type="entry name" value="NHL"/>
    <property type="match status" value="1"/>
</dbReference>
<evidence type="ECO:0000256" key="7">
    <source>
        <dbReference type="PROSITE-ProRule" id="PRU00087"/>
    </source>
</evidence>
<dbReference type="PANTHER" id="PTHR25462">
    <property type="entry name" value="BONUS, ISOFORM C-RELATED"/>
    <property type="match status" value="1"/>
</dbReference>
<dbReference type="Gene3D" id="2.60.40.10">
    <property type="entry name" value="Immunoglobulins"/>
    <property type="match status" value="1"/>
</dbReference>
<organism evidence="12 13">
    <name type="scientific">Geodia barretti</name>
    <name type="common">Barrett's horny sponge</name>
    <dbReference type="NCBI Taxonomy" id="519541"/>
    <lineage>
        <taxon>Eukaryota</taxon>
        <taxon>Metazoa</taxon>
        <taxon>Porifera</taxon>
        <taxon>Demospongiae</taxon>
        <taxon>Heteroscleromorpha</taxon>
        <taxon>Tetractinellida</taxon>
        <taxon>Astrophorina</taxon>
        <taxon>Geodiidae</taxon>
        <taxon>Geodia</taxon>
    </lineage>
</organism>
<evidence type="ECO:0000256" key="8">
    <source>
        <dbReference type="PROSITE-ProRule" id="PRU00504"/>
    </source>
</evidence>
<dbReference type="Pfam" id="PF01436">
    <property type="entry name" value="NHL"/>
    <property type="match status" value="1"/>
</dbReference>
<dbReference type="Gene3D" id="3.30.40.10">
    <property type="entry name" value="Zinc/RING finger domain, C3HC4 (zinc finger)"/>
    <property type="match status" value="1"/>
</dbReference>
<evidence type="ECO:0000256" key="2">
    <source>
        <dbReference type="ARBA" id="ARBA00022723"/>
    </source>
</evidence>
<keyword evidence="9" id="KW-0175">Coiled coil</keyword>
<dbReference type="SUPFAM" id="SSF57845">
    <property type="entry name" value="B-box zinc-binding domain"/>
    <property type="match status" value="1"/>
</dbReference>
<dbReference type="InterPro" id="IPR014756">
    <property type="entry name" value="Ig_E-set"/>
</dbReference>
<sequence length="725" mass="79768">MAEVTCDKCDKFYVDPRMLLCLHSFCLECLEKELETQETQSSLHCPSCKEKVTLTENGVSDIPRDLHKANEANIARIREKVEDADDFCDNCGKTDSTGKAVAYCIECEDYLCKFCEGKHGKRRITADHSLITIGDMSAKAYTPTSMGKFYQPQMFCQQHKAHPLDTYCKECQELICIACMNFDHDKHREQCKHIERVAKGEIESLQAYQGDIETAVASLDTAIAKCKENIEKVEARKREVDSAITNSLEQARKALLTQTEAIRFSKRAGLEAQVDQLQRVRDGLSFAFKMIADTQSHSPAHLLSTKSVLAERTENMQREYQVSNLSPSQSSKFLTDISDQPIINKIISLGWVICGGHPASSTCNAGYLPRAVVGVPRTIKVVAHDKQGKALDKGGDEVAAKLVQTVSQYPPITGETIDHGDGTYSVSVTPEAVGEHELHVTLDGLHVNGSPFKYSITNPRAPAYTALSAQYPSISTSTPYDVALTEEGHLAVAEYGCHTVSLYSVTGQKIHPFGTANSYGSGDEQFYNPSAVAIRGDLMYVCEQTNNRVQKFSIKQRAFISKFGTSGGGNNQFLNPRGICIDPEGKVFIADYGNNRIQVFNKDDSFAYSIPCQGNPWGLAFDLQGHLHVAARSLNCINVFIPDGTLVTSYGSGTISTPAGIAIDAEGYIAIGENGGYNRLWIYNPDHTPVHTLSNQFNGGGNGIACDENNSFWVADYGYNRFVKY</sequence>
<dbReference type="PROSITE" id="PS00518">
    <property type="entry name" value="ZF_RING_1"/>
    <property type="match status" value="1"/>
</dbReference>
<dbReference type="InterPro" id="IPR047153">
    <property type="entry name" value="TRIM45/56/19-like"/>
</dbReference>
<dbReference type="SMART" id="SM00184">
    <property type="entry name" value="RING"/>
    <property type="match status" value="1"/>
</dbReference>
<evidence type="ECO:0000259" key="11">
    <source>
        <dbReference type="PROSITE" id="PS50119"/>
    </source>
</evidence>
<keyword evidence="4 6" id="KW-0863">Zinc-finger</keyword>
<feature type="domain" description="B box-type" evidence="11">
    <location>
        <begin position="83"/>
        <end position="133"/>
    </location>
</feature>
<evidence type="ECO:0000313" key="13">
    <source>
        <dbReference type="Proteomes" id="UP001174909"/>
    </source>
</evidence>
<evidence type="ECO:0000259" key="10">
    <source>
        <dbReference type="PROSITE" id="PS50089"/>
    </source>
</evidence>
<dbReference type="SUPFAM" id="SSF57850">
    <property type="entry name" value="RING/U-box"/>
    <property type="match status" value="1"/>
</dbReference>